<keyword evidence="1" id="KW-0472">Membrane</keyword>
<gene>
    <name evidence="2" type="ORF">Q760_06460</name>
</gene>
<dbReference type="OrthoDB" id="4862385at2"/>
<feature type="transmembrane region" description="Helical" evidence="1">
    <location>
        <begin position="226"/>
        <end position="244"/>
    </location>
</feature>
<organism evidence="2 3">
    <name type="scientific">Cellulomonas cellasea DSM 20118</name>
    <dbReference type="NCBI Taxonomy" id="1408250"/>
    <lineage>
        <taxon>Bacteria</taxon>
        <taxon>Bacillati</taxon>
        <taxon>Actinomycetota</taxon>
        <taxon>Actinomycetes</taxon>
        <taxon>Micrococcales</taxon>
        <taxon>Cellulomonadaceae</taxon>
        <taxon>Cellulomonas</taxon>
    </lineage>
</organism>
<dbReference type="RefSeq" id="WP_034634700.1">
    <property type="nucleotide sequence ID" value="NZ_AXNT01000174.1"/>
</dbReference>
<keyword evidence="1" id="KW-0812">Transmembrane</keyword>
<protein>
    <submittedName>
        <fullName evidence="2">Uncharacterized protein</fullName>
    </submittedName>
</protein>
<keyword evidence="1" id="KW-1133">Transmembrane helix</keyword>
<comment type="caution">
    <text evidence="2">The sequence shown here is derived from an EMBL/GenBank/DDBJ whole genome shotgun (WGS) entry which is preliminary data.</text>
</comment>
<sequence length="258" mass="27509">MSTTTLARPAVRRRTPTARTVRHLLTMLLYLAVWFWGIAVVVLTLAILLVDRFGEITTSVVQFARQGGIWFPFSLTVILATTYLPTHVAAGMTRRAFATAALVASGVTAAVYAGVLTLLIQLERVVFERAGWPHTLSDIGLSATSSGTAVDLSRLFVDYLLMFGSGAVSGLLVGIVYYRAGGWWGTLALPLTIGPLFVVTALLASDAGPFDLAWVIERFGPGGDDVLARVLLGALVIAAQAAAFHRIARRAALNPVTT</sequence>
<dbReference type="AlphaFoldDB" id="A0A0A0B5Z4"/>
<dbReference type="EMBL" id="AXNT01000174">
    <property type="protein sequence ID" value="KGM00701.1"/>
    <property type="molecule type" value="Genomic_DNA"/>
</dbReference>
<feature type="transmembrane region" description="Helical" evidence="1">
    <location>
        <begin position="69"/>
        <end position="90"/>
    </location>
</feature>
<evidence type="ECO:0000256" key="1">
    <source>
        <dbReference type="SAM" id="Phobius"/>
    </source>
</evidence>
<proteinExistence type="predicted"/>
<feature type="transmembrane region" description="Helical" evidence="1">
    <location>
        <begin position="97"/>
        <end position="120"/>
    </location>
</feature>
<dbReference type="STRING" id="1408250.Q760_06460"/>
<feature type="transmembrane region" description="Helical" evidence="1">
    <location>
        <begin position="21"/>
        <end position="49"/>
    </location>
</feature>
<accession>A0A0A0B5Z4</accession>
<reference evidence="2 3" key="1">
    <citation type="submission" date="2013-10" db="EMBL/GenBank/DDBJ databases">
        <authorList>
            <person name="Wang G."/>
            <person name="Zhuang W."/>
        </authorList>
    </citation>
    <scope>NUCLEOTIDE SEQUENCE [LARGE SCALE GENOMIC DNA]</scope>
    <source>
        <strain evidence="2 3">DSM 20118</strain>
    </source>
</reference>
<feature type="transmembrane region" description="Helical" evidence="1">
    <location>
        <begin position="187"/>
        <end position="206"/>
    </location>
</feature>
<evidence type="ECO:0000313" key="2">
    <source>
        <dbReference type="EMBL" id="KGM00701.1"/>
    </source>
</evidence>
<feature type="transmembrane region" description="Helical" evidence="1">
    <location>
        <begin position="159"/>
        <end position="180"/>
    </location>
</feature>
<evidence type="ECO:0000313" key="3">
    <source>
        <dbReference type="Proteomes" id="UP000029833"/>
    </source>
</evidence>
<name>A0A0A0B5Z4_9CELL</name>
<dbReference type="Proteomes" id="UP000029833">
    <property type="component" value="Unassembled WGS sequence"/>
</dbReference>
<keyword evidence="3" id="KW-1185">Reference proteome</keyword>